<dbReference type="Gene3D" id="3.40.50.300">
    <property type="entry name" value="P-loop containing nucleotide triphosphate hydrolases"/>
    <property type="match status" value="1"/>
</dbReference>
<dbReference type="Pfam" id="PF02223">
    <property type="entry name" value="Thymidylate_kin"/>
    <property type="match status" value="1"/>
</dbReference>
<comment type="caution">
    <text evidence="10">The sequence shown here is derived from an EMBL/GenBank/DDBJ whole genome shotgun (WGS) entry which is preliminary data.</text>
</comment>
<evidence type="ECO:0000313" key="10">
    <source>
        <dbReference type="EMBL" id="KAJ1910415.1"/>
    </source>
</evidence>
<evidence type="ECO:0000256" key="7">
    <source>
        <dbReference type="ARBA" id="ARBA00022777"/>
    </source>
</evidence>
<dbReference type="InterPro" id="IPR018094">
    <property type="entry name" value="Thymidylate_kinase"/>
</dbReference>
<dbReference type="Proteomes" id="UP001150538">
    <property type="component" value="Unassembled WGS sequence"/>
</dbReference>
<dbReference type="GO" id="GO:0005739">
    <property type="term" value="C:mitochondrion"/>
    <property type="evidence" value="ECO:0007669"/>
    <property type="project" value="TreeGrafter"/>
</dbReference>
<keyword evidence="11" id="KW-1185">Reference proteome</keyword>
<dbReference type="GO" id="GO:0004798">
    <property type="term" value="F:dTMP kinase activity"/>
    <property type="evidence" value="ECO:0007669"/>
    <property type="project" value="UniProtKB-EC"/>
</dbReference>
<feature type="non-terminal residue" evidence="10">
    <location>
        <position position="170"/>
    </location>
</feature>
<dbReference type="GO" id="GO:0004550">
    <property type="term" value="F:nucleoside diphosphate kinase activity"/>
    <property type="evidence" value="ECO:0007669"/>
    <property type="project" value="TreeGrafter"/>
</dbReference>
<keyword evidence="8" id="KW-0067">ATP-binding</keyword>
<dbReference type="OrthoDB" id="425602at2759"/>
<dbReference type="GO" id="GO:0005634">
    <property type="term" value="C:nucleus"/>
    <property type="evidence" value="ECO:0007669"/>
    <property type="project" value="TreeGrafter"/>
</dbReference>
<dbReference type="InterPro" id="IPR027417">
    <property type="entry name" value="P-loop_NTPase"/>
</dbReference>
<dbReference type="GO" id="GO:0006227">
    <property type="term" value="P:dUDP biosynthetic process"/>
    <property type="evidence" value="ECO:0007669"/>
    <property type="project" value="TreeGrafter"/>
</dbReference>
<proteinExistence type="inferred from homology"/>
<feature type="domain" description="Thymidylate kinase-like" evidence="9">
    <location>
        <begin position="1"/>
        <end position="134"/>
    </location>
</feature>
<dbReference type="GO" id="GO:0006235">
    <property type="term" value="P:dTTP biosynthetic process"/>
    <property type="evidence" value="ECO:0007669"/>
    <property type="project" value="TreeGrafter"/>
</dbReference>
<dbReference type="AlphaFoldDB" id="A0A9W8DJC5"/>
<organism evidence="10 11">
    <name type="scientific">Mycoemilia scoparia</name>
    <dbReference type="NCBI Taxonomy" id="417184"/>
    <lineage>
        <taxon>Eukaryota</taxon>
        <taxon>Fungi</taxon>
        <taxon>Fungi incertae sedis</taxon>
        <taxon>Zoopagomycota</taxon>
        <taxon>Kickxellomycotina</taxon>
        <taxon>Kickxellomycetes</taxon>
        <taxon>Kickxellales</taxon>
        <taxon>Kickxellaceae</taxon>
        <taxon>Mycoemilia</taxon>
    </lineage>
</organism>
<evidence type="ECO:0000256" key="6">
    <source>
        <dbReference type="ARBA" id="ARBA00022741"/>
    </source>
</evidence>
<keyword evidence="7" id="KW-0418">Kinase</keyword>
<dbReference type="NCBIfam" id="TIGR00041">
    <property type="entry name" value="DTMP_kinase"/>
    <property type="match status" value="1"/>
</dbReference>
<evidence type="ECO:0000256" key="3">
    <source>
        <dbReference type="ARBA" id="ARBA00012980"/>
    </source>
</evidence>
<sequence length="170" mass="19333">MLVERLQKDGINAKLLKFPDRTTAVGKMIHSYLAEGKDLSLQAIHLLFSANRWEAMDEMKRLLKEGTVLVVDRYAYSGVAYTSAKGLSMDWCKQSDAGLLKPDVVFYLDLDPRLASNRGEYGAERYENIDLQTKIIDASLQVDEIHNTVFDSAIKTILNIEDKKFESNLW</sequence>
<dbReference type="PANTHER" id="PTHR10344">
    <property type="entry name" value="THYMIDYLATE KINASE"/>
    <property type="match status" value="1"/>
</dbReference>
<dbReference type="GO" id="GO:0006233">
    <property type="term" value="P:dTDP biosynthetic process"/>
    <property type="evidence" value="ECO:0007669"/>
    <property type="project" value="InterPro"/>
</dbReference>
<name>A0A9W8DJC5_9FUNG</name>
<dbReference type="EMBL" id="JANBPU010000580">
    <property type="protein sequence ID" value="KAJ1910415.1"/>
    <property type="molecule type" value="Genomic_DNA"/>
</dbReference>
<reference evidence="10" key="1">
    <citation type="submission" date="2022-07" db="EMBL/GenBank/DDBJ databases">
        <title>Phylogenomic reconstructions and comparative analyses of Kickxellomycotina fungi.</title>
        <authorList>
            <person name="Reynolds N.K."/>
            <person name="Stajich J.E."/>
            <person name="Barry K."/>
            <person name="Grigoriev I.V."/>
            <person name="Crous P."/>
            <person name="Smith M.E."/>
        </authorList>
    </citation>
    <scope>NUCLEOTIDE SEQUENCE</scope>
    <source>
        <strain evidence="10">NBRC 100468</strain>
    </source>
</reference>
<keyword evidence="5" id="KW-0545">Nucleotide biosynthesis</keyword>
<evidence type="ECO:0000256" key="8">
    <source>
        <dbReference type="ARBA" id="ARBA00022840"/>
    </source>
</evidence>
<dbReference type="SUPFAM" id="SSF52540">
    <property type="entry name" value="P-loop containing nucleoside triphosphate hydrolases"/>
    <property type="match status" value="1"/>
</dbReference>
<comment type="similarity">
    <text evidence="2">Belongs to the thymidylate kinase family.</text>
</comment>
<dbReference type="PROSITE" id="PS01331">
    <property type="entry name" value="THYMIDYLATE_KINASE"/>
    <property type="match status" value="1"/>
</dbReference>
<dbReference type="InterPro" id="IPR018095">
    <property type="entry name" value="Thymidylate_kin_CS"/>
</dbReference>
<keyword evidence="4" id="KW-0808">Transferase</keyword>
<protein>
    <recommendedName>
        <fullName evidence="3">dTMP kinase</fullName>
        <ecNumber evidence="3">2.7.4.9</ecNumber>
    </recommendedName>
</protein>
<evidence type="ECO:0000259" key="9">
    <source>
        <dbReference type="Pfam" id="PF02223"/>
    </source>
</evidence>
<comment type="pathway">
    <text evidence="1">Pyrimidine metabolism; dTTP biosynthesis.</text>
</comment>
<dbReference type="InterPro" id="IPR039430">
    <property type="entry name" value="Thymidylate_kin-like_dom"/>
</dbReference>
<evidence type="ECO:0000256" key="5">
    <source>
        <dbReference type="ARBA" id="ARBA00022727"/>
    </source>
</evidence>
<keyword evidence="6" id="KW-0547">Nucleotide-binding</keyword>
<accession>A0A9W8DJC5</accession>
<dbReference type="EC" id="2.7.4.9" evidence="3"/>
<evidence type="ECO:0000256" key="4">
    <source>
        <dbReference type="ARBA" id="ARBA00022679"/>
    </source>
</evidence>
<gene>
    <name evidence="10" type="ORF">H4219_006216</name>
</gene>
<dbReference type="PANTHER" id="PTHR10344:SF1">
    <property type="entry name" value="THYMIDYLATE KINASE"/>
    <property type="match status" value="1"/>
</dbReference>
<dbReference type="GO" id="GO:0005524">
    <property type="term" value="F:ATP binding"/>
    <property type="evidence" value="ECO:0007669"/>
    <property type="project" value="UniProtKB-KW"/>
</dbReference>
<evidence type="ECO:0000256" key="2">
    <source>
        <dbReference type="ARBA" id="ARBA00009776"/>
    </source>
</evidence>
<evidence type="ECO:0000313" key="11">
    <source>
        <dbReference type="Proteomes" id="UP001150538"/>
    </source>
</evidence>
<evidence type="ECO:0000256" key="1">
    <source>
        <dbReference type="ARBA" id="ARBA00004992"/>
    </source>
</evidence>
<dbReference type="GO" id="GO:0005829">
    <property type="term" value="C:cytosol"/>
    <property type="evidence" value="ECO:0007669"/>
    <property type="project" value="TreeGrafter"/>
</dbReference>